<dbReference type="PANTHER" id="PTHR30329">
    <property type="entry name" value="STATOR ELEMENT OF FLAGELLAR MOTOR COMPLEX"/>
    <property type="match status" value="1"/>
</dbReference>
<protein>
    <recommendedName>
        <fullName evidence="6">OmpA-like domain-containing protein</fullName>
    </recommendedName>
</protein>
<comment type="caution">
    <text evidence="7">The sequence shown here is derived from an EMBL/GenBank/DDBJ whole genome shotgun (WGS) entry which is preliminary data.</text>
</comment>
<feature type="chain" id="PRO_5014708879" description="OmpA-like domain-containing protein" evidence="5">
    <location>
        <begin position="38"/>
        <end position="299"/>
    </location>
</feature>
<evidence type="ECO:0000313" key="7">
    <source>
        <dbReference type="EMBL" id="PJK31638.1"/>
    </source>
</evidence>
<gene>
    <name evidence="7" type="ORF">CVT23_00885</name>
</gene>
<evidence type="ECO:0000313" key="8">
    <source>
        <dbReference type="Proteomes" id="UP000229498"/>
    </source>
</evidence>
<dbReference type="InterPro" id="IPR006664">
    <property type="entry name" value="OMP_bac"/>
</dbReference>
<evidence type="ECO:0000256" key="3">
    <source>
        <dbReference type="ARBA" id="ARBA00023237"/>
    </source>
</evidence>
<proteinExistence type="predicted"/>
<keyword evidence="3" id="KW-0998">Cell outer membrane</keyword>
<keyword evidence="8" id="KW-1185">Reference proteome</keyword>
<organism evidence="7 8">
    <name type="scientific">Minwuia thermotolerans</name>
    <dbReference type="NCBI Taxonomy" id="2056226"/>
    <lineage>
        <taxon>Bacteria</taxon>
        <taxon>Pseudomonadati</taxon>
        <taxon>Pseudomonadota</taxon>
        <taxon>Alphaproteobacteria</taxon>
        <taxon>Minwuiales</taxon>
        <taxon>Minwuiaceae</taxon>
        <taxon>Minwuia</taxon>
    </lineage>
</organism>
<dbReference type="EMBL" id="PHIG01000004">
    <property type="protein sequence ID" value="PJK31638.1"/>
    <property type="molecule type" value="Genomic_DNA"/>
</dbReference>
<accession>A0A2M9G7D6</accession>
<dbReference type="OrthoDB" id="189250at2"/>
<feature type="domain" description="OmpA-like" evidence="6">
    <location>
        <begin position="182"/>
        <end position="299"/>
    </location>
</feature>
<keyword evidence="2 4" id="KW-0472">Membrane</keyword>
<evidence type="ECO:0000256" key="1">
    <source>
        <dbReference type="ARBA" id="ARBA00004442"/>
    </source>
</evidence>
<dbReference type="SUPFAM" id="SSF103088">
    <property type="entry name" value="OmpA-like"/>
    <property type="match status" value="1"/>
</dbReference>
<dbReference type="PRINTS" id="PR01021">
    <property type="entry name" value="OMPADOMAIN"/>
</dbReference>
<dbReference type="Gene3D" id="3.30.1330.60">
    <property type="entry name" value="OmpA-like domain"/>
    <property type="match status" value="1"/>
</dbReference>
<dbReference type="PANTHER" id="PTHR30329:SF21">
    <property type="entry name" value="LIPOPROTEIN YIAD-RELATED"/>
    <property type="match status" value="1"/>
</dbReference>
<dbReference type="Pfam" id="PF00691">
    <property type="entry name" value="OmpA"/>
    <property type="match status" value="1"/>
</dbReference>
<dbReference type="Proteomes" id="UP000229498">
    <property type="component" value="Unassembled WGS sequence"/>
</dbReference>
<keyword evidence="5" id="KW-0732">Signal</keyword>
<evidence type="ECO:0000256" key="2">
    <source>
        <dbReference type="ARBA" id="ARBA00023136"/>
    </source>
</evidence>
<sequence>MRIGNRGIRMKNLARITASSAAIAAVAMFLLPQQAFAAAHEKEAMMTSEATALNQALAGEYAHLASEEDIQKDIDSLRHFQDKAQAAADGFVVKPDLPNSRSIPGTETAYAERTYQRILAAYDGGAATETPRLLAQAQSGYDCWLEQVEEGYQLLHIWRCRDKANAALNAIENPPVAVAPKPEAAVPARTYTVYFEFDESEIESEAFNVIDEAMADFRARPNAEIDVTGHADTSGPADYNVALSNRRADAVTDVLELRGVAADRIEAAALGESLPAVQTGDGVREPLNRRVVIIVQDRQ</sequence>
<dbReference type="CDD" id="cd07185">
    <property type="entry name" value="OmpA_C-like"/>
    <property type="match status" value="1"/>
</dbReference>
<evidence type="ECO:0000256" key="4">
    <source>
        <dbReference type="PROSITE-ProRule" id="PRU00473"/>
    </source>
</evidence>
<dbReference type="InterPro" id="IPR036737">
    <property type="entry name" value="OmpA-like_sf"/>
</dbReference>
<evidence type="ECO:0000259" key="6">
    <source>
        <dbReference type="PROSITE" id="PS51123"/>
    </source>
</evidence>
<reference evidence="7 8" key="1">
    <citation type="submission" date="2017-11" db="EMBL/GenBank/DDBJ databases">
        <title>Draft genome sequence of Rhizobiales bacterium SY3-13.</title>
        <authorList>
            <person name="Sun C."/>
        </authorList>
    </citation>
    <scope>NUCLEOTIDE SEQUENCE [LARGE SCALE GENOMIC DNA]</scope>
    <source>
        <strain evidence="7 8">SY3-13</strain>
    </source>
</reference>
<evidence type="ECO:0000256" key="5">
    <source>
        <dbReference type="SAM" id="SignalP"/>
    </source>
</evidence>
<comment type="subcellular location">
    <subcellularLocation>
        <location evidence="1">Cell outer membrane</location>
    </subcellularLocation>
</comment>
<dbReference type="InterPro" id="IPR006665">
    <property type="entry name" value="OmpA-like"/>
</dbReference>
<dbReference type="PROSITE" id="PS51123">
    <property type="entry name" value="OMPA_2"/>
    <property type="match status" value="1"/>
</dbReference>
<name>A0A2M9G7D6_9PROT</name>
<dbReference type="GO" id="GO:0009279">
    <property type="term" value="C:cell outer membrane"/>
    <property type="evidence" value="ECO:0007669"/>
    <property type="project" value="UniProtKB-SubCell"/>
</dbReference>
<dbReference type="InterPro" id="IPR050330">
    <property type="entry name" value="Bact_OuterMem_StrucFunc"/>
</dbReference>
<dbReference type="AlphaFoldDB" id="A0A2M9G7D6"/>
<feature type="signal peptide" evidence="5">
    <location>
        <begin position="1"/>
        <end position="37"/>
    </location>
</feature>